<dbReference type="Gene3D" id="4.10.220.110">
    <property type="match status" value="1"/>
</dbReference>
<dbReference type="SUPFAM" id="SSF69349">
    <property type="entry name" value="Phage fibre proteins"/>
    <property type="match status" value="1"/>
</dbReference>
<evidence type="ECO:0000259" key="5">
    <source>
        <dbReference type="Pfam" id="PF04717"/>
    </source>
</evidence>
<dbReference type="Pfam" id="PF13296">
    <property type="entry name" value="T6SS_Vgr"/>
    <property type="match status" value="1"/>
</dbReference>
<dbReference type="InterPro" id="IPR017847">
    <property type="entry name" value="T6SS_RhsGE_Vgr_subset"/>
</dbReference>
<dbReference type="EMBL" id="CAJZAI010000003">
    <property type="protein sequence ID" value="CAG9170678.1"/>
    <property type="molecule type" value="Genomic_DNA"/>
</dbReference>
<evidence type="ECO:0000259" key="6">
    <source>
        <dbReference type="Pfam" id="PF10106"/>
    </source>
</evidence>
<dbReference type="InterPro" id="IPR018769">
    <property type="entry name" value="VgrG2_DUF2345"/>
</dbReference>
<dbReference type="SUPFAM" id="SSF69279">
    <property type="entry name" value="Phage tail proteins"/>
    <property type="match status" value="2"/>
</dbReference>
<dbReference type="PANTHER" id="PTHR32305:SF15">
    <property type="entry name" value="PROTEIN RHSA-RELATED"/>
    <property type="match status" value="1"/>
</dbReference>
<gene>
    <name evidence="8" type="ORF">LMG23992_01720</name>
</gene>
<dbReference type="InterPro" id="IPR028244">
    <property type="entry name" value="T6SS_Rhs_Vgr_dom"/>
</dbReference>
<dbReference type="InterPro" id="IPR050708">
    <property type="entry name" value="T6SS_VgrG/RHS"/>
</dbReference>
<dbReference type="NCBIfam" id="TIGR03361">
    <property type="entry name" value="VI_Rhs_Vgr"/>
    <property type="match status" value="1"/>
</dbReference>
<evidence type="ECO:0000256" key="2">
    <source>
        <dbReference type="ARBA" id="ARBA00005558"/>
    </source>
</evidence>
<feature type="region of interest" description="Disordered" evidence="4">
    <location>
        <begin position="262"/>
        <end position="284"/>
    </location>
</feature>
<dbReference type="NCBIfam" id="TIGR01646">
    <property type="entry name" value="vgr_GE"/>
    <property type="match status" value="1"/>
</dbReference>
<reference evidence="8 9" key="1">
    <citation type="submission" date="2021-08" db="EMBL/GenBank/DDBJ databases">
        <authorList>
            <person name="Peeters C."/>
        </authorList>
    </citation>
    <scope>NUCLEOTIDE SEQUENCE [LARGE SCALE GENOMIC DNA]</scope>
    <source>
        <strain evidence="8 9">LMG 23992</strain>
    </source>
</reference>
<comment type="subcellular location">
    <subcellularLocation>
        <location evidence="1">Secreted</location>
    </subcellularLocation>
</comment>
<protein>
    <recommendedName>
        <fullName evidence="10">Type VI secretion system tip protein VgrG</fullName>
    </recommendedName>
</protein>
<evidence type="ECO:0000313" key="8">
    <source>
        <dbReference type="EMBL" id="CAG9170678.1"/>
    </source>
</evidence>
<dbReference type="Gene3D" id="2.30.110.50">
    <property type="match status" value="1"/>
</dbReference>
<dbReference type="InterPro" id="IPR006531">
    <property type="entry name" value="Gp5/Vgr_OB"/>
</dbReference>
<dbReference type="Pfam" id="PF05954">
    <property type="entry name" value="Phage_GPD"/>
    <property type="match status" value="1"/>
</dbReference>
<sequence>MSTRNTLVSLAAGRHRTVTASSAAIPDLLGVPQLEFVRLSGHEALSELFTYEVDLRAVSPAAEQCLAESDPDEMIGCEMTVTIELDGMGTGLLGGVGAGHREITGVITGIEHVGGAAENRLYRFTLRPWLWLATQTSDFKAFQKKTVIEILDEVLADYPFAVEKRLDTSVYPKLAWEVQHGETDANFVQRLTEEYGITYFFEHDEGHHRMILASESGAYRRFPSEAYHVLPIYPSGFKIDQEHLVRFDPVNRLRTGTVTLNDYDPRKPRADLTKGNSQPRDTGFADFERYEYPGDYVDPAVGEMRARVRMEERRSRGRRARGVGALRGVVAGCTYLVSNHGNPAMNREYLVTGATLDLEDVGGESGSGQRFSCSVAFEAHPTDEVFRPPRTVAKPRVSGLQRAVVTGPKNQEIWCNDHGSVIVQFEWDRYGKRDENSSPWIRVVNGWSGDQFGAMHIPRIGQEVIVAFLNGDPDCPLIVGRAPNQLNLPPWALPGQHALSGIRSKELFGGRHNHLLMDDTQDQIQAQLSSDHQTSQLNLGYLTGVPGNPGRKDKRGEGFDLRTDAQGAVRGGKGLFLTAEGQVGAVGGHLSRGEFIRCLEAALEVARSLGDYGHAHEGLAPDTQPQADITKAVREWDAGANDHKDSPGEGGRPLIGAYAPAGMAWATPLVLTSYAGKHIDAVAKLNQQLTAGQQFIVNAGQGISSFAHGGDIRSISHRGNILLQAQSGSVTANALNDVTVTATNGAILLNAKVSITLMCGNAGIRISEGCVDVFGPTRVHLNTGDFDVPGPKSISGILPSFKAGDTGRLFRLVRPRDNVPVAGMPYHIVKADGSVVTGTTNANGETDLYASESAQALSIGFGKPTAGLAESGAVQTASPAEGGAISDNIHYQLKQKSYQLNQPAYLLVEGVGALATFNIKGSLALTNDSSLFVSAMGYTSAGKIGKAIFHATASVRVNGKDGVEFPLSRSGGAELWPADGFTPIGTATLTLPAPSAAEKVELVIKGGYIYEADEGRGVPIPPNGSTVIPIDVVRTADRGKGVQGA</sequence>
<dbReference type="Pfam" id="PF10106">
    <property type="entry name" value="DUF2345"/>
    <property type="match status" value="1"/>
</dbReference>
<dbReference type="Gene3D" id="3.55.50.10">
    <property type="entry name" value="Baseplate protein-like domains"/>
    <property type="match status" value="1"/>
</dbReference>
<keyword evidence="9" id="KW-1185">Reference proteome</keyword>
<dbReference type="Proteomes" id="UP000727654">
    <property type="component" value="Unassembled WGS sequence"/>
</dbReference>
<dbReference type="PANTHER" id="PTHR32305">
    <property type="match status" value="1"/>
</dbReference>
<comment type="caution">
    <text evidence="8">The sequence shown here is derived from an EMBL/GenBank/DDBJ whole genome shotgun (WGS) entry which is preliminary data.</text>
</comment>
<keyword evidence="3" id="KW-0964">Secreted</keyword>
<feature type="compositionally biased region" description="Basic and acidic residues" evidence="4">
    <location>
        <begin position="263"/>
        <end position="272"/>
    </location>
</feature>
<feature type="domain" description="Gp5/Type VI secretion system Vgr protein OB-fold" evidence="5">
    <location>
        <begin position="434"/>
        <end position="480"/>
    </location>
</feature>
<dbReference type="RefSeq" id="WP_224079369.1">
    <property type="nucleotide sequence ID" value="NZ_CAJZAI010000003.1"/>
</dbReference>
<evidence type="ECO:0000256" key="3">
    <source>
        <dbReference type="ARBA" id="ARBA00022525"/>
    </source>
</evidence>
<organism evidence="8 9">
    <name type="scientific">Cupriavidus laharis</name>
    <dbReference type="NCBI Taxonomy" id="151654"/>
    <lineage>
        <taxon>Bacteria</taxon>
        <taxon>Pseudomonadati</taxon>
        <taxon>Pseudomonadota</taxon>
        <taxon>Betaproteobacteria</taxon>
        <taxon>Burkholderiales</taxon>
        <taxon>Burkholderiaceae</taxon>
        <taxon>Cupriavidus</taxon>
    </lineage>
</organism>
<dbReference type="InterPro" id="IPR006533">
    <property type="entry name" value="T6SS_Vgr_RhsGE"/>
</dbReference>
<dbReference type="SUPFAM" id="SSF69255">
    <property type="entry name" value="gp5 N-terminal domain-like"/>
    <property type="match status" value="1"/>
</dbReference>
<comment type="similarity">
    <text evidence="2">Belongs to the VgrG protein family.</text>
</comment>
<evidence type="ECO:0000256" key="1">
    <source>
        <dbReference type="ARBA" id="ARBA00004613"/>
    </source>
</evidence>
<proteinExistence type="inferred from homology"/>
<dbReference type="Gene3D" id="2.40.50.230">
    <property type="entry name" value="Gp5 N-terminal domain"/>
    <property type="match status" value="1"/>
</dbReference>
<evidence type="ECO:0000313" key="9">
    <source>
        <dbReference type="Proteomes" id="UP000727654"/>
    </source>
</evidence>
<dbReference type="InterPro" id="IPR037026">
    <property type="entry name" value="Vgr_OB-fold_dom_sf"/>
</dbReference>
<feature type="domain" description="Putative type VI secretion system Rhs element associated Vgr" evidence="7">
    <location>
        <begin position="505"/>
        <end position="612"/>
    </location>
</feature>
<name>A0ABM8WT85_9BURK</name>
<evidence type="ECO:0008006" key="10">
    <source>
        <dbReference type="Google" id="ProtNLM"/>
    </source>
</evidence>
<accession>A0ABM8WT85</accession>
<evidence type="ECO:0000259" key="7">
    <source>
        <dbReference type="Pfam" id="PF13296"/>
    </source>
</evidence>
<dbReference type="Pfam" id="PF04717">
    <property type="entry name" value="Phage_base_V"/>
    <property type="match status" value="1"/>
</dbReference>
<evidence type="ECO:0000256" key="4">
    <source>
        <dbReference type="SAM" id="MobiDB-lite"/>
    </source>
</evidence>
<feature type="domain" description="DUF2345" evidence="6">
    <location>
        <begin position="645"/>
        <end position="792"/>
    </location>
</feature>